<dbReference type="EMBL" id="JASBNA010000004">
    <property type="protein sequence ID" value="KAK7692896.1"/>
    <property type="molecule type" value="Genomic_DNA"/>
</dbReference>
<proteinExistence type="predicted"/>
<protein>
    <recommendedName>
        <fullName evidence="1">BTB domain-containing protein</fullName>
    </recommendedName>
</protein>
<dbReference type="InterPro" id="IPR000210">
    <property type="entry name" value="BTB/POZ_dom"/>
</dbReference>
<dbReference type="InterPro" id="IPR011333">
    <property type="entry name" value="SKP1/BTB/POZ_sf"/>
</dbReference>
<dbReference type="Pfam" id="PF00651">
    <property type="entry name" value="BTB"/>
    <property type="match status" value="1"/>
</dbReference>
<dbReference type="SUPFAM" id="SSF54695">
    <property type="entry name" value="POZ domain"/>
    <property type="match status" value="1"/>
</dbReference>
<evidence type="ECO:0000313" key="3">
    <source>
        <dbReference type="Proteomes" id="UP001385951"/>
    </source>
</evidence>
<dbReference type="Gene3D" id="3.30.710.10">
    <property type="entry name" value="Potassium Channel Kv1.1, Chain A"/>
    <property type="match status" value="1"/>
</dbReference>
<dbReference type="Proteomes" id="UP001385951">
    <property type="component" value="Unassembled WGS sequence"/>
</dbReference>
<reference evidence="2 3" key="1">
    <citation type="submission" date="2022-09" db="EMBL/GenBank/DDBJ databases">
        <authorList>
            <person name="Palmer J.M."/>
        </authorList>
    </citation>
    <scope>NUCLEOTIDE SEQUENCE [LARGE SCALE GENOMIC DNA]</scope>
    <source>
        <strain evidence="2 3">DSM 7382</strain>
    </source>
</reference>
<gene>
    <name evidence="2" type="ORF">QCA50_004531</name>
</gene>
<evidence type="ECO:0000313" key="2">
    <source>
        <dbReference type="EMBL" id="KAK7692896.1"/>
    </source>
</evidence>
<dbReference type="AlphaFoldDB" id="A0AAW0GU05"/>
<dbReference type="PROSITE" id="PS50097">
    <property type="entry name" value="BTB"/>
    <property type="match status" value="1"/>
</dbReference>
<accession>A0AAW0GU05</accession>
<evidence type="ECO:0000259" key="1">
    <source>
        <dbReference type="PROSITE" id="PS50097"/>
    </source>
</evidence>
<organism evidence="2 3">
    <name type="scientific">Cerrena zonata</name>
    <dbReference type="NCBI Taxonomy" id="2478898"/>
    <lineage>
        <taxon>Eukaryota</taxon>
        <taxon>Fungi</taxon>
        <taxon>Dikarya</taxon>
        <taxon>Basidiomycota</taxon>
        <taxon>Agaricomycotina</taxon>
        <taxon>Agaricomycetes</taxon>
        <taxon>Polyporales</taxon>
        <taxon>Cerrenaceae</taxon>
        <taxon>Cerrena</taxon>
    </lineage>
</organism>
<dbReference type="SMART" id="SM00225">
    <property type="entry name" value="BTB"/>
    <property type="match status" value="1"/>
</dbReference>
<comment type="caution">
    <text evidence="2">The sequence shown here is derived from an EMBL/GenBank/DDBJ whole genome shotgun (WGS) entry which is preliminary data.</text>
</comment>
<feature type="domain" description="BTB" evidence="1">
    <location>
        <begin position="33"/>
        <end position="95"/>
    </location>
</feature>
<name>A0AAW0GU05_9APHY</name>
<sequence length="313" mass="35167">MMSNTDHDAMQDAFDIPADPESCIHPLFSSPDANIVLASKDGPRFRVHSHTLKTTSGWFRDMLSLPQEGPSSSSSSEIIYVDEDAATLEALLRMVCGLPLPRLDPDDTLEPILFAAEKYDMPGPLSIIRACLLPKPLLNDPLKLYATTCRYGWEDEMRVAATQTLSLNLHSPDYRPALRKLTTEALLSLMELHYERRHQLRKMLNEPPFVRDGGTGTCSNCHSAVNYNTWRELKFIVDQEMEIRPLGDTVINEGLNNWAAAKACWNAKCQDCLRELYDQKETIRAIAQCIEKLPKTIGDFDSDTLLIASTPTI</sequence>
<keyword evidence="3" id="KW-1185">Reference proteome</keyword>